<dbReference type="SUPFAM" id="SSF55658">
    <property type="entry name" value="L9 N-domain-like"/>
    <property type="match status" value="1"/>
</dbReference>
<feature type="compositionally biased region" description="Low complexity" evidence="1">
    <location>
        <begin position="45"/>
        <end position="66"/>
    </location>
</feature>
<dbReference type="Gene3D" id="3.40.970.10">
    <property type="entry name" value="Ribonuclease H1, N-terminal domain"/>
    <property type="match status" value="1"/>
</dbReference>
<dbReference type="Proteomes" id="UP000218334">
    <property type="component" value="Unassembled WGS sequence"/>
</dbReference>
<feature type="compositionally biased region" description="Low complexity" evidence="1">
    <location>
        <begin position="89"/>
        <end position="107"/>
    </location>
</feature>
<dbReference type="Pfam" id="PF01693">
    <property type="entry name" value="Cauli_VI"/>
    <property type="match status" value="1"/>
</dbReference>
<evidence type="ECO:0000259" key="2">
    <source>
        <dbReference type="Pfam" id="PF01693"/>
    </source>
</evidence>
<proteinExistence type="predicted"/>
<feature type="region of interest" description="Disordered" evidence="1">
    <location>
        <begin position="45"/>
        <end position="115"/>
    </location>
</feature>
<sequence>MAQQSPLNLNPQALAALLEVLTALNLNANNASASTRATTSASASAPASSFASGEGGAAPAPASLSPVQVPITSTDTPTMLLNPLTRGPLSSSMQAGLSSSAGSSLSSRVSPTQQPPAQVHTGFHCSYCGVFNPAVSQSGEVFYVVTTGHEVGIFTSWEVIQPLVSGVAHACHKKYKTCGEAEEAFQVVLSQGKCHGPKEYHNCRIGVEAIGMIASTNYQAQSSTIARIIDVDENDLATALTMVQWHQPSTQLYKMPQPTPWERTLLHTFDANFRLKGLKVPHWAHDWQNIPAESVERAWSYYNPRAMTVYRTHNPRRVFYLSRL</sequence>
<dbReference type="InterPro" id="IPR037056">
    <property type="entry name" value="RNase_H1_N_sf"/>
</dbReference>
<keyword evidence="4" id="KW-1185">Reference proteome</keyword>
<reference evidence="4" key="1">
    <citation type="journal article" date="2017" name="Nat. Ecol. Evol.">
        <title>Genome expansion and lineage-specific genetic innovations in the forest pathogenic fungi Armillaria.</title>
        <authorList>
            <person name="Sipos G."/>
            <person name="Prasanna A.N."/>
            <person name="Walter M.C."/>
            <person name="O'Connor E."/>
            <person name="Balint B."/>
            <person name="Krizsan K."/>
            <person name="Kiss B."/>
            <person name="Hess J."/>
            <person name="Varga T."/>
            <person name="Slot J."/>
            <person name="Riley R."/>
            <person name="Boka B."/>
            <person name="Rigling D."/>
            <person name="Barry K."/>
            <person name="Lee J."/>
            <person name="Mihaltcheva S."/>
            <person name="LaButti K."/>
            <person name="Lipzen A."/>
            <person name="Waldron R."/>
            <person name="Moloney N.M."/>
            <person name="Sperisen C."/>
            <person name="Kredics L."/>
            <person name="Vagvoelgyi C."/>
            <person name="Patrignani A."/>
            <person name="Fitzpatrick D."/>
            <person name="Nagy I."/>
            <person name="Doyle S."/>
            <person name="Anderson J.B."/>
            <person name="Grigoriev I.V."/>
            <person name="Gueldener U."/>
            <person name="Muensterkoetter M."/>
            <person name="Nagy L.G."/>
        </authorList>
    </citation>
    <scope>NUCLEOTIDE SEQUENCE [LARGE SCALE GENOMIC DNA]</scope>
    <source>
        <strain evidence="4">28-4</strain>
    </source>
</reference>
<accession>A0A2H3BJD3</accession>
<dbReference type="InterPro" id="IPR011320">
    <property type="entry name" value="RNase_H1_N"/>
</dbReference>
<dbReference type="EMBL" id="KZ293455">
    <property type="protein sequence ID" value="PBK63973.1"/>
    <property type="molecule type" value="Genomic_DNA"/>
</dbReference>
<dbReference type="InterPro" id="IPR009027">
    <property type="entry name" value="Ribosomal_bL9/RNase_H1_N"/>
</dbReference>
<dbReference type="AlphaFoldDB" id="A0A2H3BJD3"/>
<feature type="compositionally biased region" description="Polar residues" evidence="1">
    <location>
        <begin position="70"/>
        <end position="79"/>
    </location>
</feature>
<evidence type="ECO:0000256" key="1">
    <source>
        <dbReference type="SAM" id="MobiDB-lite"/>
    </source>
</evidence>
<feature type="domain" description="Ribonuclease H1 N-terminal" evidence="2">
    <location>
        <begin position="142"/>
        <end position="183"/>
    </location>
</feature>
<evidence type="ECO:0000313" key="4">
    <source>
        <dbReference type="Proteomes" id="UP000218334"/>
    </source>
</evidence>
<name>A0A2H3BJD3_9AGAR</name>
<evidence type="ECO:0000313" key="3">
    <source>
        <dbReference type="EMBL" id="PBK63973.1"/>
    </source>
</evidence>
<protein>
    <recommendedName>
        <fullName evidence="2">Ribonuclease H1 N-terminal domain-containing protein</fullName>
    </recommendedName>
</protein>
<gene>
    <name evidence="3" type="ORF">ARMSODRAFT_979582</name>
</gene>
<dbReference type="STRING" id="1076256.A0A2H3BJD3"/>
<organism evidence="3 4">
    <name type="scientific">Armillaria solidipes</name>
    <dbReference type="NCBI Taxonomy" id="1076256"/>
    <lineage>
        <taxon>Eukaryota</taxon>
        <taxon>Fungi</taxon>
        <taxon>Dikarya</taxon>
        <taxon>Basidiomycota</taxon>
        <taxon>Agaricomycotina</taxon>
        <taxon>Agaricomycetes</taxon>
        <taxon>Agaricomycetidae</taxon>
        <taxon>Agaricales</taxon>
        <taxon>Marasmiineae</taxon>
        <taxon>Physalacriaceae</taxon>
        <taxon>Armillaria</taxon>
    </lineage>
</organism>